<evidence type="ECO:0000256" key="6">
    <source>
        <dbReference type="ARBA" id="ARBA00023136"/>
    </source>
</evidence>
<proteinExistence type="inferred from homology"/>
<dbReference type="InterPro" id="IPR020846">
    <property type="entry name" value="MFS_dom"/>
</dbReference>
<dbReference type="STRING" id="1531966.A0A0A1TIG1"/>
<feature type="transmembrane region" description="Helical" evidence="8">
    <location>
        <begin position="484"/>
        <end position="502"/>
    </location>
</feature>
<evidence type="ECO:0000259" key="9">
    <source>
        <dbReference type="PROSITE" id="PS50850"/>
    </source>
</evidence>
<feature type="transmembrane region" description="Helical" evidence="8">
    <location>
        <begin position="452"/>
        <end position="472"/>
    </location>
</feature>
<evidence type="ECO:0000256" key="2">
    <source>
        <dbReference type="ARBA" id="ARBA00010992"/>
    </source>
</evidence>
<evidence type="ECO:0000256" key="5">
    <source>
        <dbReference type="ARBA" id="ARBA00022989"/>
    </source>
</evidence>
<dbReference type="HOGENOM" id="CLU_001265_11_5_1"/>
<dbReference type="InterPro" id="IPR050360">
    <property type="entry name" value="MFS_Sugar_Transporters"/>
</dbReference>
<organism evidence="10 11">
    <name type="scientific">[Torrubiella] hemipterigena</name>
    <dbReference type="NCBI Taxonomy" id="1531966"/>
    <lineage>
        <taxon>Eukaryota</taxon>
        <taxon>Fungi</taxon>
        <taxon>Dikarya</taxon>
        <taxon>Ascomycota</taxon>
        <taxon>Pezizomycotina</taxon>
        <taxon>Sordariomycetes</taxon>
        <taxon>Hypocreomycetidae</taxon>
        <taxon>Hypocreales</taxon>
        <taxon>Clavicipitaceae</taxon>
        <taxon>Clavicipitaceae incertae sedis</taxon>
        <taxon>'Torrubiella' clade</taxon>
    </lineage>
</organism>
<keyword evidence="5 8" id="KW-1133">Transmembrane helix</keyword>
<dbReference type="GO" id="GO:0005351">
    <property type="term" value="F:carbohydrate:proton symporter activity"/>
    <property type="evidence" value="ECO:0007669"/>
    <property type="project" value="TreeGrafter"/>
</dbReference>
<dbReference type="Pfam" id="PF00083">
    <property type="entry name" value="Sugar_tr"/>
    <property type="match status" value="1"/>
</dbReference>
<keyword evidence="11" id="KW-1185">Reference proteome</keyword>
<feature type="transmembrane region" description="Helical" evidence="8">
    <location>
        <begin position="135"/>
        <end position="153"/>
    </location>
</feature>
<evidence type="ECO:0000256" key="8">
    <source>
        <dbReference type="SAM" id="Phobius"/>
    </source>
</evidence>
<feature type="domain" description="Major facilitator superfamily (MFS) profile" evidence="9">
    <location>
        <begin position="58"/>
        <end position="506"/>
    </location>
</feature>
<evidence type="ECO:0000256" key="3">
    <source>
        <dbReference type="ARBA" id="ARBA00022448"/>
    </source>
</evidence>
<sequence length="538" mass="59137">MIDAESLHVESKPERFYDDVSHAAGTPSFAEDIHDAAAQEHTLSLWHAIRLYPKSIAWSLVMSTAIIMEGYDTILLGSLYAQPAFAKAYGVPVGDGTYQLVAPWQSGLNSGSAIGQLAGLLIAGHLSEQLGFKKTMLGGLFACIALIFITVFAPNITVLLVGQILFGIALGIFQTIPCIYALEVSPTSLHAYLTNYVNFCWTFGQIIATGLMRGVLYRTDEWAYRIPFAGQWFWPIILIPAITFAPESPWWLVRKGRLADAKLALQRLTTKTAVGYDLDKSITLMVATTERERRINSATSYWACFADAVNLRRTLIVIGVYIAQMLSGVFLRGYSSYFLIQAGLPADQAFNLSIVNFAVAILGGFCSWILLPLFGRRSIFLWSFVLMLILLVIVGGLGVPSVPAGADNPYARTIGAILIVSSFLYNCTMGPLTNTLCAELPSALLRSKSLALARWAYAFCAIIFGVIVPYQLNPTAWNWGAKTGFFWAGGCLVSILFTYFCLPEPKGRNTVELDILFEKRISARKFAETRVDLTDAML</sequence>
<feature type="transmembrane region" description="Helical" evidence="8">
    <location>
        <begin position="189"/>
        <end position="212"/>
    </location>
</feature>
<dbReference type="EMBL" id="CDHN01000003">
    <property type="protein sequence ID" value="CEJ90390.1"/>
    <property type="molecule type" value="Genomic_DNA"/>
</dbReference>
<dbReference type="Proteomes" id="UP000039046">
    <property type="component" value="Unassembled WGS sequence"/>
</dbReference>
<dbReference type="AlphaFoldDB" id="A0A0A1TIG1"/>
<evidence type="ECO:0000256" key="7">
    <source>
        <dbReference type="RuleBase" id="RU003346"/>
    </source>
</evidence>
<dbReference type="Gene3D" id="1.20.1250.20">
    <property type="entry name" value="MFS general substrate transporter like domains"/>
    <property type="match status" value="1"/>
</dbReference>
<dbReference type="InterPro" id="IPR005828">
    <property type="entry name" value="MFS_sugar_transport-like"/>
</dbReference>
<dbReference type="InterPro" id="IPR003663">
    <property type="entry name" value="Sugar/inositol_transpt"/>
</dbReference>
<gene>
    <name evidence="10" type="ORF">VHEMI06178</name>
</gene>
<feature type="transmembrane region" description="Helical" evidence="8">
    <location>
        <begin position="410"/>
        <end position="432"/>
    </location>
</feature>
<comment type="subcellular location">
    <subcellularLocation>
        <location evidence="1">Membrane</location>
        <topology evidence="1">Multi-pass membrane protein</topology>
    </subcellularLocation>
</comment>
<name>A0A0A1TIG1_9HYPO</name>
<evidence type="ECO:0000313" key="11">
    <source>
        <dbReference type="Proteomes" id="UP000039046"/>
    </source>
</evidence>
<accession>A0A0A1TIG1</accession>
<feature type="transmembrane region" description="Helical" evidence="8">
    <location>
        <begin position="379"/>
        <end position="398"/>
    </location>
</feature>
<keyword evidence="4 8" id="KW-0812">Transmembrane</keyword>
<keyword evidence="6 8" id="KW-0472">Membrane</keyword>
<dbReference type="OrthoDB" id="6612291at2759"/>
<dbReference type="PROSITE" id="PS50850">
    <property type="entry name" value="MFS"/>
    <property type="match status" value="1"/>
</dbReference>
<feature type="transmembrane region" description="Helical" evidence="8">
    <location>
        <begin position="315"/>
        <end position="334"/>
    </location>
</feature>
<feature type="transmembrane region" description="Helical" evidence="8">
    <location>
        <begin position="354"/>
        <end position="374"/>
    </location>
</feature>
<evidence type="ECO:0000256" key="4">
    <source>
        <dbReference type="ARBA" id="ARBA00022692"/>
    </source>
</evidence>
<reference evidence="10 11" key="1">
    <citation type="journal article" date="2015" name="Genome Announc.">
        <title>Draft Genome Sequence and Gene Annotation of the Entomopathogenic Fungus Verticillium hemipterigenum.</title>
        <authorList>
            <person name="Horn F."/>
            <person name="Habel A."/>
            <person name="Scharf D.H."/>
            <person name="Dworschak J."/>
            <person name="Brakhage A.A."/>
            <person name="Guthke R."/>
            <person name="Hertweck C."/>
            <person name="Linde J."/>
        </authorList>
    </citation>
    <scope>NUCLEOTIDE SEQUENCE [LARGE SCALE GENOMIC DNA]</scope>
</reference>
<dbReference type="PANTHER" id="PTHR48022">
    <property type="entry name" value="PLASTIDIC GLUCOSE TRANSPORTER 4"/>
    <property type="match status" value="1"/>
</dbReference>
<dbReference type="PANTHER" id="PTHR48022:SF5">
    <property type="entry name" value="ALPHA-GLUCOSIDES PERMEASE MPH2-RELATED"/>
    <property type="match status" value="1"/>
</dbReference>
<feature type="transmembrane region" description="Helical" evidence="8">
    <location>
        <begin position="232"/>
        <end position="253"/>
    </location>
</feature>
<dbReference type="SUPFAM" id="SSF103473">
    <property type="entry name" value="MFS general substrate transporter"/>
    <property type="match status" value="1"/>
</dbReference>
<dbReference type="InterPro" id="IPR036259">
    <property type="entry name" value="MFS_trans_sf"/>
</dbReference>
<keyword evidence="3 7" id="KW-0813">Transport</keyword>
<protein>
    <recommendedName>
        <fullName evidence="9">Major facilitator superfamily (MFS) profile domain-containing protein</fullName>
    </recommendedName>
</protein>
<comment type="similarity">
    <text evidence="2 7">Belongs to the major facilitator superfamily. Sugar transporter (TC 2.A.1.1) family.</text>
</comment>
<dbReference type="GO" id="GO:0016020">
    <property type="term" value="C:membrane"/>
    <property type="evidence" value="ECO:0007669"/>
    <property type="project" value="UniProtKB-SubCell"/>
</dbReference>
<dbReference type="NCBIfam" id="TIGR00879">
    <property type="entry name" value="SP"/>
    <property type="match status" value="1"/>
</dbReference>
<evidence type="ECO:0000256" key="1">
    <source>
        <dbReference type="ARBA" id="ARBA00004141"/>
    </source>
</evidence>
<evidence type="ECO:0000313" key="10">
    <source>
        <dbReference type="EMBL" id="CEJ90390.1"/>
    </source>
</evidence>
<feature type="transmembrane region" description="Helical" evidence="8">
    <location>
        <begin position="159"/>
        <end position="182"/>
    </location>
</feature>
<dbReference type="FunFam" id="1.20.1250.20:FF:000078">
    <property type="entry name" value="MFS maltose transporter, putative"/>
    <property type="match status" value="1"/>
</dbReference>